<accession>A0A837KIK1</accession>
<comment type="catalytic activity">
    <reaction evidence="1">
        <text>3',5'-cyclic CMP + H2O = CMP + H(+)</text>
        <dbReference type="Rhea" id="RHEA:72675"/>
        <dbReference type="ChEBI" id="CHEBI:15377"/>
        <dbReference type="ChEBI" id="CHEBI:15378"/>
        <dbReference type="ChEBI" id="CHEBI:58003"/>
        <dbReference type="ChEBI" id="CHEBI:60377"/>
    </reaction>
    <physiologicalReaction direction="left-to-right" evidence="1">
        <dbReference type="Rhea" id="RHEA:72676"/>
    </physiologicalReaction>
</comment>
<comment type="function">
    <text evidence="2">Counteracts the endogenous Pycsar antiviral defense system. Phosphodiesterase that enables metal-dependent hydrolysis of host cyclic nucleotide Pycsar defense signals such as cCMP and cUMP.</text>
</comment>
<organism evidence="5 6">
    <name type="scientific">Brevibacillus formosus</name>
    <dbReference type="NCBI Taxonomy" id="54913"/>
    <lineage>
        <taxon>Bacteria</taxon>
        <taxon>Bacillati</taxon>
        <taxon>Bacillota</taxon>
        <taxon>Bacilli</taxon>
        <taxon>Bacillales</taxon>
        <taxon>Paenibacillaceae</taxon>
        <taxon>Brevibacillus</taxon>
    </lineage>
</organism>
<dbReference type="AlphaFoldDB" id="A0A837KIK1"/>
<evidence type="ECO:0000259" key="4">
    <source>
        <dbReference type="SMART" id="SM00849"/>
    </source>
</evidence>
<evidence type="ECO:0000313" key="5">
    <source>
        <dbReference type="EMBL" id="KLH97580.1"/>
    </source>
</evidence>
<evidence type="ECO:0000313" key="6">
    <source>
        <dbReference type="Proteomes" id="UP000035218"/>
    </source>
</evidence>
<dbReference type="InterPro" id="IPR036866">
    <property type="entry name" value="RibonucZ/Hydroxyglut_hydro"/>
</dbReference>
<proteinExistence type="predicted"/>
<dbReference type="Pfam" id="PF00753">
    <property type="entry name" value="Lactamase_B"/>
    <property type="match status" value="1"/>
</dbReference>
<dbReference type="InterPro" id="IPR001279">
    <property type="entry name" value="Metallo-B-lactamas"/>
</dbReference>
<dbReference type="SUPFAM" id="SSF56281">
    <property type="entry name" value="Metallo-hydrolase/oxidoreductase"/>
    <property type="match status" value="1"/>
</dbReference>
<dbReference type="InterPro" id="IPR050855">
    <property type="entry name" value="NDM-1-like"/>
</dbReference>
<protein>
    <submittedName>
        <fullName evidence="5">Beta-lactamase</fullName>
    </submittedName>
</protein>
<evidence type="ECO:0000256" key="1">
    <source>
        <dbReference type="ARBA" id="ARBA00034221"/>
    </source>
</evidence>
<dbReference type="EMBL" id="LDCN01000006">
    <property type="protein sequence ID" value="KLH97580.1"/>
    <property type="molecule type" value="Genomic_DNA"/>
</dbReference>
<dbReference type="PANTHER" id="PTHR42951">
    <property type="entry name" value="METALLO-BETA-LACTAMASE DOMAIN-CONTAINING"/>
    <property type="match status" value="1"/>
</dbReference>
<gene>
    <name evidence="5" type="ORF">AA984_19685</name>
</gene>
<comment type="catalytic activity">
    <reaction evidence="3">
        <text>3',5'-cyclic UMP + H2O = UMP + H(+)</text>
        <dbReference type="Rhea" id="RHEA:70575"/>
        <dbReference type="ChEBI" id="CHEBI:15377"/>
        <dbReference type="ChEBI" id="CHEBI:15378"/>
        <dbReference type="ChEBI" id="CHEBI:57865"/>
        <dbReference type="ChEBI" id="CHEBI:184387"/>
    </reaction>
    <physiologicalReaction direction="left-to-right" evidence="3">
        <dbReference type="Rhea" id="RHEA:70576"/>
    </physiologicalReaction>
</comment>
<dbReference type="RefSeq" id="WP_047072449.1">
    <property type="nucleotide sequence ID" value="NZ_BJOL01000025.1"/>
</dbReference>
<dbReference type="Gene3D" id="3.60.15.10">
    <property type="entry name" value="Ribonuclease Z/Hydroxyacylglutathione hydrolase-like"/>
    <property type="match status" value="1"/>
</dbReference>
<dbReference type="Proteomes" id="UP000035218">
    <property type="component" value="Unassembled WGS sequence"/>
</dbReference>
<dbReference type="SMART" id="SM00849">
    <property type="entry name" value="Lactamase_B"/>
    <property type="match status" value="1"/>
</dbReference>
<dbReference type="PANTHER" id="PTHR42951:SF15">
    <property type="entry name" value="METALLO-BETA-LACTAMASE SUPERFAMILY PROTEIN"/>
    <property type="match status" value="1"/>
</dbReference>
<dbReference type="CDD" id="cd07721">
    <property type="entry name" value="yflN-like_MBL-fold"/>
    <property type="match status" value="1"/>
</dbReference>
<feature type="domain" description="Metallo-beta-lactamase" evidence="4">
    <location>
        <begin position="28"/>
        <end position="210"/>
    </location>
</feature>
<comment type="caution">
    <text evidence="5">The sequence shown here is derived from an EMBL/GenBank/DDBJ whole genome shotgun (WGS) entry which is preliminary data.</text>
</comment>
<evidence type="ECO:0000256" key="3">
    <source>
        <dbReference type="ARBA" id="ARBA00048505"/>
    </source>
</evidence>
<name>A0A837KIK1_9BACL</name>
<sequence>MLEVSDLTQTEGIKTIKLEMNAGGNPFVVHTAVLWDDNEAILVDTGIPGQLELIQNVLAQEAIPFEKLTKIIITHQDRDHIGSLPEIVAAAEGSVQVVAHEAAIPYLAGVTPLLKSGLLAPPVKVDHAVQDGDVLPYCGGIQVIYTPGHSPDHISLYHIPSKTLISGDALTAQDGVLMPFNPEFTPDQTTALQSIRKLLEFDIEIVIAYHGGVCTEGIKQRLADIVAKEGMDSDEHPQR</sequence>
<evidence type="ECO:0000256" key="2">
    <source>
        <dbReference type="ARBA" id="ARBA00034301"/>
    </source>
</evidence>
<reference evidence="5 6" key="1">
    <citation type="submission" date="2015-05" db="EMBL/GenBank/DDBJ databases">
        <title>Genome sequencing project for genomic taxonomy and phylogenomics of Bacillus-like bacteria.</title>
        <authorList>
            <person name="Liu B."/>
            <person name="Wang J."/>
            <person name="Zhu Y."/>
            <person name="Liu G."/>
            <person name="Chen Q."/>
            <person name="Chen Z."/>
            <person name="Lan J."/>
            <person name="Che J."/>
            <person name="Ge C."/>
            <person name="Shi H."/>
            <person name="Pan Z."/>
            <person name="Liu X."/>
        </authorList>
    </citation>
    <scope>NUCLEOTIDE SEQUENCE [LARGE SCALE GENOMIC DNA]</scope>
    <source>
        <strain evidence="5 6">DSM 9885</strain>
    </source>
</reference>